<evidence type="ECO:0000313" key="2">
    <source>
        <dbReference type="Proteomes" id="UP000008004"/>
    </source>
</evidence>
<dbReference type="Proteomes" id="UP000008004">
    <property type="component" value="Chromosome"/>
</dbReference>
<reference evidence="1 2" key="1">
    <citation type="journal article" date="2012" name="J. Bacteriol.">
        <title>Complete genome sequence of Mycobacterium intracellulare strain ATCC 13950T.</title>
        <authorList>
            <person name="Kim B.J."/>
            <person name="Choi B.S."/>
            <person name="Lim J.S."/>
            <person name="Choi I.Y."/>
            <person name="Lee J.H."/>
            <person name="Chun J."/>
            <person name="Kook Y.H."/>
            <person name="Kim B.J."/>
        </authorList>
    </citation>
    <scope>NUCLEOTIDE SEQUENCE [LARGE SCALE GENOMIC DNA]</scope>
    <source>
        <strain evidence="2">ATCC 13950 / DSM 43223 / JCM 6384 / NCTC 13025 / 3600</strain>
    </source>
</reference>
<dbReference type="EMBL" id="CP003322">
    <property type="protein sequence ID" value="AFC44589.1"/>
    <property type="molecule type" value="Genomic_DNA"/>
</dbReference>
<gene>
    <name evidence="1" type="ordered locus">OCU_33700</name>
</gene>
<dbReference type="AlphaFoldDB" id="H8IV19"/>
<organism evidence="1 2">
    <name type="scientific">Mycobacterium intracellulare (strain ATCC 13950 / DSM 43223 / JCM 6384 / NCTC 13025 / 3600)</name>
    <dbReference type="NCBI Taxonomy" id="487521"/>
    <lineage>
        <taxon>Bacteria</taxon>
        <taxon>Bacillati</taxon>
        <taxon>Actinomycetota</taxon>
        <taxon>Actinomycetes</taxon>
        <taxon>Mycobacteriales</taxon>
        <taxon>Mycobacteriaceae</taxon>
        <taxon>Mycobacterium</taxon>
        <taxon>Mycobacterium avium complex (MAC)</taxon>
    </lineage>
</organism>
<dbReference type="HOGENOM" id="CLU_2509113_0_0_11"/>
<dbReference type="PATRIC" id="fig|487521.10.peg.3380"/>
<dbReference type="KEGG" id="mia:OCU_33700"/>
<sequence length="85" mass="9605">MGDGEAAVTLPQEQLTSAWTEASVTESSLKGHTTWIIRCNQGRDHAQDLQLQMRDERLAAIVDLLDVMSRHEIPLSELIRQNHQL</sequence>
<name>H8IV19_MYCIA</name>
<evidence type="ECO:0000313" key="1">
    <source>
        <dbReference type="EMBL" id="AFC44589.1"/>
    </source>
</evidence>
<protein>
    <submittedName>
        <fullName evidence="1">Uncharacterized protein</fullName>
    </submittedName>
</protein>
<proteinExistence type="predicted"/>
<accession>H8IV19</accession>